<dbReference type="Proteomes" id="UP001335648">
    <property type="component" value="Unassembled WGS sequence"/>
</dbReference>
<dbReference type="EMBL" id="JAULUE010002065">
    <property type="protein sequence ID" value="KAK5878355.1"/>
    <property type="molecule type" value="Genomic_DNA"/>
</dbReference>
<gene>
    <name evidence="2" type="ORF">CesoFtcFv8_023767</name>
</gene>
<name>A0AAN8B5N1_9TELE</name>
<dbReference type="AlphaFoldDB" id="A0AAN8B5N1"/>
<feature type="compositionally biased region" description="Basic and acidic residues" evidence="1">
    <location>
        <begin position="31"/>
        <end position="40"/>
    </location>
</feature>
<sequence>MSCRAAASWCVSPCEHEGRNVFSSRRKEKSQKHDVQPGEERGVTSITVSLSNGNGFQWRHVVLSALTADSFAGVINDSMRLTGETMSLSVSF</sequence>
<accession>A0AAN8B5N1</accession>
<organism evidence="2 3">
    <name type="scientific">Champsocephalus esox</name>
    <name type="common">pike icefish</name>
    <dbReference type="NCBI Taxonomy" id="159716"/>
    <lineage>
        <taxon>Eukaryota</taxon>
        <taxon>Metazoa</taxon>
        <taxon>Chordata</taxon>
        <taxon>Craniata</taxon>
        <taxon>Vertebrata</taxon>
        <taxon>Euteleostomi</taxon>
        <taxon>Actinopterygii</taxon>
        <taxon>Neopterygii</taxon>
        <taxon>Teleostei</taxon>
        <taxon>Neoteleostei</taxon>
        <taxon>Acanthomorphata</taxon>
        <taxon>Eupercaria</taxon>
        <taxon>Perciformes</taxon>
        <taxon>Notothenioidei</taxon>
        <taxon>Channichthyidae</taxon>
        <taxon>Champsocephalus</taxon>
    </lineage>
</organism>
<reference evidence="2 3" key="1">
    <citation type="journal article" date="2023" name="Mol. Biol. Evol.">
        <title>Genomics of Secondarily Temperate Adaptation in the Only Non-Antarctic Icefish.</title>
        <authorList>
            <person name="Rivera-Colon A.G."/>
            <person name="Rayamajhi N."/>
            <person name="Minhas B.F."/>
            <person name="Madrigal G."/>
            <person name="Bilyk K.T."/>
            <person name="Yoon V."/>
            <person name="Hune M."/>
            <person name="Gregory S."/>
            <person name="Cheng C.H.C."/>
            <person name="Catchen J.M."/>
        </authorList>
    </citation>
    <scope>NUCLEOTIDE SEQUENCE [LARGE SCALE GENOMIC DNA]</scope>
    <source>
        <strain evidence="2">JC2023a</strain>
    </source>
</reference>
<feature type="region of interest" description="Disordered" evidence="1">
    <location>
        <begin position="21"/>
        <end position="40"/>
    </location>
</feature>
<protein>
    <submittedName>
        <fullName evidence="2">Uncharacterized protein</fullName>
    </submittedName>
</protein>
<evidence type="ECO:0000256" key="1">
    <source>
        <dbReference type="SAM" id="MobiDB-lite"/>
    </source>
</evidence>
<proteinExistence type="predicted"/>
<evidence type="ECO:0000313" key="2">
    <source>
        <dbReference type="EMBL" id="KAK5878355.1"/>
    </source>
</evidence>
<keyword evidence="3" id="KW-1185">Reference proteome</keyword>
<comment type="caution">
    <text evidence="2">The sequence shown here is derived from an EMBL/GenBank/DDBJ whole genome shotgun (WGS) entry which is preliminary data.</text>
</comment>
<evidence type="ECO:0000313" key="3">
    <source>
        <dbReference type="Proteomes" id="UP001335648"/>
    </source>
</evidence>